<reference evidence="2 3" key="1">
    <citation type="submission" date="2019-01" db="EMBL/GenBank/DDBJ databases">
        <authorList>
            <consortium name="Pathogen Informatics"/>
        </authorList>
    </citation>
    <scope>NUCLEOTIDE SEQUENCE [LARGE SCALE GENOMIC DNA]</scope>
    <source>
        <strain evidence="2 3">NCTC10181</strain>
    </source>
</reference>
<feature type="coiled-coil region" evidence="1">
    <location>
        <begin position="62"/>
        <end position="237"/>
    </location>
</feature>
<dbReference type="Pfam" id="PF09903">
    <property type="entry name" value="DUF2130"/>
    <property type="match status" value="1"/>
</dbReference>
<evidence type="ECO:0000313" key="3">
    <source>
        <dbReference type="Proteomes" id="UP000290985"/>
    </source>
</evidence>
<evidence type="ECO:0000256" key="1">
    <source>
        <dbReference type="SAM" id="Coils"/>
    </source>
</evidence>
<keyword evidence="3" id="KW-1185">Reference proteome</keyword>
<dbReference type="Proteomes" id="UP000290985">
    <property type="component" value="Chromosome"/>
</dbReference>
<dbReference type="InterPro" id="IPR019219">
    <property type="entry name" value="DUF2130"/>
</dbReference>
<dbReference type="KEGG" id="mcit:NCTC10181_00615"/>
<dbReference type="EMBL" id="LR215036">
    <property type="protein sequence ID" value="VEU74754.1"/>
    <property type="molecule type" value="Genomic_DNA"/>
</dbReference>
<accession>A0A449B2K1</accession>
<proteinExistence type="predicted"/>
<dbReference type="RefSeq" id="WP_129725558.1">
    <property type="nucleotide sequence ID" value="NZ_LR215036.1"/>
</dbReference>
<keyword evidence="1" id="KW-0175">Coiled coil</keyword>
<name>A0A449B2K1_9BACT</name>
<sequence length="499" mass="58962">MSKKLSIEIKDVEKLQFFIKETAQEGDYIDLNDLLNKDFTNIHSFKSDLTEKLKNMYKQSFLQEYEQTKKQENEKTISLIENNLKLEFEAKKEKEIQDQKDQFTQELSKKESELVKVKSDLESLKIQKEEQEKRIDLIKKDLQNEIENQKNIEIQGLKFNYEQQINQKENEIVKLKTNLEIEKSSAEQKIKDTVENEVGKRENDLIRQYEEKLRNEVKEKEIKISSLERELNDFSKMSTKMIGEDLENKVEDRLREMFAPFREFVKFGKITKAKSEKNADETSLEGKKTKADFYVEFLSKKTQESIGKIIIECKSQESDKGTTKNSDHFKKLEKDRNKENAHFALLVTNLEANKEFFVYTPNEDEYQKIVVLRLPFLGSVLSLFYSYFEKLEMSKINEESVQRAQAFMLGAENIKKVFIDSLKGLKDRQEEIFKAINGLRSQTDKLEKLVDKMVRIDLNKIYKSLTFQRDLPSEFLLTNFPETSEEKLKELPYEELISK</sequence>
<gene>
    <name evidence="2" type="ORF">NCTC10181_00615</name>
</gene>
<evidence type="ECO:0000313" key="2">
    <source>
        <dbReference type="EMBL" id="VEU74754.1"/>
    </source>
</evidence>
<dbReference type="OrthoDB" id="3224137at2"/>
<organism evidence="2 3">
    <name type="scientific">Mycoplasmopsis citelli</name>
    <dbReference type="NCBI Taxonomy" id="171281"/>
    <lineage>
        <taxon>Bacteria</taxon>
        <taxon>Bacillati</taxon>
        <taxon>Mycoplasmatota</taxon>
        <taxon>Mycoplasmoidales</taxon>
        <taxon>Metamycoplasmataceae</taxon>
        <taxon>Mycoplasmopsis</taxon>
    </lineage>
</organism>
<protein>
    <submittedName>
        <fullName evidence="2">Uncharacterized protein conserved in bacteria</fullName>
    </submittedName>
</protein>
<dbReference type="AlphaFoldDB" id="A0A449B2K1"/>